<proteinExistence type="predicted"/>
<evidence type="ECO:0000256" key="1">
    <source>
        <dbReference type="SAM" id="MobiDB-lite"/>
    </source>
</evidence>
<feature type="region of interest" description="Disordered" evidence="1">
    <location>
        <begin position="1"/>
        <end position="64"/>
    </location>
</feature>
<reference evidence="2 3" key="1">
    <citation type="submission" date="2024-04" db="EMBL/GenBank/DDBJ databases">
        <authorList>
            <person name="Waldvogel A.-M."/>
            <person name="Schoenle A."/>
        </authorList>
    </citation>
    <scope>NUCLEOTIDE SEQUENCE [LARGE SCALE GENOMIC DNA]</scope>
</reference>
<dbReference type="AlphaFoldDB" id="A0AAV2K3P8"/>
<feature type="compositionally biased region" description="Basic and acidic residues" evidence="1">
    <location>
        <begin position="31"/>
        <end position="45"/>
    </location>
</feature>
<accession>A0AAV2K3P8</accession>
<keyword evidence="3" id="KW-1185">Reference proteome</keyword>
<protein>
    <submittedName>
        <fullName evidence="2">Uncharacterized protein</fullName>
    </submittedName>
</protein>
<feature type="compositionally biased region" description="Polar residues" evidence="1">
    <location>
        <begin position="12"/>
        <end position="26"/>
    </location>
</feature>
<dbReference type="EMBL" id="OZ035838">
    <property type="protein sequence ID" value="CAL1584369.1"/>
    <property type="molecule type" value="Genomic_DNA"/>
</dbReference>
<name>A0AAV2K3P8_KNICA</name>
<sequence length="86" mass="9618">MNSSGAPFFAASSVQTLRWSGPTQTRGRGVSSRDRSPLRTTDRCGAEPGHMPRPHKSLSKRQLRQHSGEIIDSLPRLLREDFLFQA</sequence>
<organism evidence="2 3">
    <name type="scientific">Knipowitschia caucasica</name>
    <name type="common">Caucasian dwarf goby</name>
    <name type="synonym">Pomatoschistus caucasicus</name>
    <dbReference type="NCBI Taxonomy" id="637954"/>
    <lineage>
        <taxon>Eukaryota</taxon>
        <taxon>Metazoa</taxon>
        <taxon>Chordata</taxon>
        <taxon>Craniata</taxon>
        <taxon>Vertebrata</taxon>
        <taxon>Euteleostomi</taxon>
        <taxon>Actinopterygii</taxon>
        <taxon>Neopterygii</taxon>
        <taxon>Teleostei</taxon>
        <taxon>Neoteleostei</taxon>
        <taxon>Acanthomorphata</taxon>
        <taxon>Gobiaria</taxon>
        <taxon>Gobiiformes</taxon>
        <taxon>Gobioidei</taxon>
        <taxon>Gobiidae</taxon>
        <taxon>Gobiinae</taxon>
        <taxon>Knipowitschia</taxon>
    </lineage>
</organism>
<dbReference type="Proteomes" id="UP001497482">
    <property type="component" value="Chromosome 16"/>
</dbReference>
<evidence type="ECO:0000313" key="3">
    <source>
        <dbReference type="Proteomes" id="UP001497482"/>
    </source>
</evidence>
<gene>
    <name evidence="2" type="ORF">KC01_LOCUS14724</name>
</gene>
<feature type="compositionally biased region" description="Basic residues" evidence="1">
    <location>
        <begin position="52"/>
        <end position="64"/>
    </location>
</feature>
<evidence type="ECO:0000313" key="2">
    <source>
        <dbReference type="EMBL" id="CAL1584369.1"/>
    </source>
</evidence>